<keyword evidence="2" id="KW-0547">Nucleotide-binding</keyword>
<dbReference type="PANTHER" id="PTHR45786">
    <property type="entry name" value="DNA BINDING PROTEIN-LIKE"/>
    <property type="match status" value="1"/>
</dbReference>
<keyword evidence="2" id="KW-0067">ATP-binding</keyword>
<comment type="caution">
    <text evidence="2">The sequence shown here is derived from an EMBL/GenBank/DDBJ whole genome shotgun (WGS) entry which is preliminary data.</text>
</comment>
<sequence>VMAASVISISLDSFEGNEGSHVLQVNLFGVIPAIIYVIPVVPAEDSFPLTPELPLISPFFCSDDLEADSESEPAQHRPNRLESLTVLDAMVLRWRDRVACRPSLLSGSSSHNTLAPSSEFPLPYVVAPSMIRRWLAILIRHDEAIPFDRHSSPDFTSDSSSCGSSLDFSSATSLGSPSDSLSDTSSVHSSGCDASAPTLVDLLPPCKRFRYSYSLKDSKEEHMEIDTADAEAVVDLGISDEVRVDTEDGIGSLCPPEGESPWTVREKYLHDEVSDFTVRLYNVIGTREYEHPTGDLLGAIVYEVGSKTEMDYDIIIEQRSEYEYTAFCAIEQNIIAFIREHQNGIKNEYLSGIYDAIIHGNNNGYDIGGRLIRGGSAPTSHPTSSPLLTIYRVHGNPSFFITFTCNIKWLEIVEYMKDFPGLTTTNQADVVDTFVIRLTSKSVVSLIVIHLYGLMKVCDGEVPEFLQEMEKKKNKRYKSTDSSSFNMRELREESINLNNTVGYEEDEVEKVRRSHPIRRDQANRKVKAGSTATNSFDVDWDSSMSWNSRLRRLKNCQRDEALYESTTDEDLKAILRQRLFG</sequence>
<protein>
    <submittedName>
        <fullName evidence="2">DNA helicase</fullName>
    </submittedName>
</protein>
<dbReference type="PANTHER" id="PTHR45786:SF77">
    <property type="entry name" value="HELITRON HELICASE-LIKE DOMAIN-CONTAINING PROTEIN-RELATED"/>
    <property type="match status" value="1"/>
</dbReference>
<proteinExistence type="predicted"/>
<feature type="domain" description="Helitron helicase-like" evidence="1">
    <location>
        <begin position="326"/>
        <end position="431"/>
    </location>
</feature>
<dbReference type="GO" id="GO:0004386">
    <property type="term" value="F:helicase activity"/>
    <property type="evidence" value="ECO:0007669"/>
    <property type="project" value="UniProtKB-KW"/>
</dbReference>
<evidence type="ECO:0000259" key="1">
    <source>
        <dbReference type="Pfam" id="PF14214"/>
    </source>
</evidence>
<dbReference type="InterPro" id="IPR025476">
    <property type="entry name" value="Helitron_helicase-like"/>
</dbReference>
<organism evidence="2">
    <name type="scientific">Tanacetum cinerariifolium</name>
    <name type="common">Dalmatian daisy</name>
    <name type="synonym">Chrysanthemum cinerariifolium</name>
    <dbReference type="NCBI Taxonomy" id="118510"/>
    <lineage>
        <taxon>Eukaryota</taxon>
        <taxon>Viridiplantae</taxon>
        <taxon>Streptophyta</taxon>
        <taxon>Embryophyta</taxon>
        <taxon>Tracheophyta</taxon>
        <taxon>Spermatophyta</taxon>
        <taxon>Magnoliopsida</taxon>
        <taxon>eudicotyledons</taxon>
        <taxon>Gunneridae</taxon>
        <taxon>Pentapetalae</taxon>
        <taxon>asterids</taxon>
        <taxon>campanulids</taxon>
        <taxon>Asterales</taxon>
        <taxon>Asteraceae</taxon>
        <taxon>Asteroideae</taxon>
        <taxon>Anthemideae</taxon>
        <taxon>Anthemidinae</taxon>
        <taxon>Tanacetum</taxon>
    </lineage>
</organism>
<dbReference type="EMBL" id="BKCJ010011047">
    <property type="protein sequence ID" value="GEU94317.1"/>
    <property type="molecule type" value="Genomic_DNA"/>
</dbReference>
<dbReference type="Pfam" id="PF14214">
    <property type="entry name" value="Helitron_like_N"/>
    <property type="match status" value="1"/>
</dbReference>
<gene>
    <name evidence="2" type="ORF">Tci_066295</name>
</gene>
<feature type="non-terminal residue" evidence="2">
    <location>
        <position position="1"/>
    </location>
</feature>
<dbReference type="AlphaFoldDB" id="A0A6L2P9S8"/>
<keyword evidence="2" id="KW-0378">Hydrolase</keyword>
<keyword evidence="2" id="KW-0347">Helicase</keyword>
<evidence type="ECO:0000313" key="2">
    <source>
        <dbReference type="EMBL" id="GEU94317.1"/>
    </source>
</evidence>
<reference evidence="2" key="1">
    <citation type="journal article" date="2019" name="Sci. Rep.">
        <title>Draft genome of Tanacetum cinerariifolium, the natural source of mosquito coil.</title>
        <authorList>
            <person name="Yamashiro T."/>
            <person name="Shiraishi A."/>
            <person name="Satake H."/>
            <person name="Nakayama K."/>
        </authorList>
    </citation>
    <scope>NUCLEOTIDE SEQUENCE</scope>
</reference>
<name>A0A6L2P9S8_TANCI</name>
<accession>A0A6L2P9S8</accession>